<feature type="region of interest" description="Disordered" evidence="2">
    <location>
        <begin position="1"/>
        <end position="20"/>
    </location>
</feature>
<keyword evidence="4" id="KW-1185">Reference proteome</keyword>
<evidence type="ECO:0000256" key="1">
    <source>
        <dbReference type="SAM" id="Coils"/>
    </source>
</evidence>
<name>A0ABD2IRB8_9BILA</name>
<reference evidence="3 4" key="1">
    <citation type="submission" date="2024-10" db="EMBL/GenBank/DDBJ databases">
        <authorList>
            <person name="Kim D."/>
        </authorList>
    </citation>
    <scope>NUCLEOTIDE SEQUENCE [LARGE SCALE GENOMIC DNA]</scope>
    <source>
        <strain evidence="3">BH-2024</strain>
    </source>
</reference>
<feature type="compositionally biased region" description="Low complexity" evidence="2">
    <location>
        <begin position="90"/>
        <end position="99"/>
    </location>
</feature>
<comment type="caution">
    <text evidence="3">The sequence shown here is derived from an EMBL/GenBank/DDBJ whole genome shotgun (WGS) entry which is preliminary data.</text>
</comment>
<gene>
    <name evidence="3" type="ORF">niasHT_030563</name>
</gene>
<evidence type="ECO:0000256" key="2">
    <source>
        <dbReference type="SAM" id="MobiDB-lite"/>
    </source>
</evidence>
<protein>
    <submittedName>
        <fullName evidence="3">Uncharacterized protein</fullName>
    </submittedName>
</protein>
<dbReference type="PANTHER" id="PTHR12751">
    <property type="entry name" value="PHOSPHATASE AND ACTIN REGULATOR PHACTR"/>
    <property type="match status" value="1"/>
</dbReference>
<organism evidence="3 4">
    <name type="scientific">Heterodera trifolii</name>
    <dbReference type="NCBI Taxonomy" id="157864"/>
    <lineage>
        <taxon>Eukaryota</taxon>
        <taxon>Metazoa</taxon>
        <taxon>Ecdysozoa</taxon>
        <taxon>Nematoda</taxon>
        <taxon>Chromadorea</taxon>
        <taxon>Rhabditida</taxon>
        <taxon>Tylenchina</taxon>
        <taxon>Tylenchomorpha</taxon>
        <taxon>Tylenchoidea</taxon>
        <taxon>Heteroderidae</taxon>
        <taxon>Heteroderinae</taxon>
        <taxon>Heterodera</taxon>
    </lineage>
</organism>
<feature type="coiled-coil region" evidence="1">
    <location>
        <begin position="187"/>
        <end position="214"/>
    </location>
</feature>
<evidence type="ECO:0000313" key="4">
    <source>
        <dbReference type="Proteomes" id="UP001620626"/>
    </source>
</evidence>
<keyword evidence="1" id="KW-0175">Coiled coil</keyword>
<dbReference type="PANTHER" id="PTHR12751:SF18">
    <property type="entry name" value="PHOSPHATASE AND ACTIN REGULATOR 1"/>
    <property type="match status" value="1"/>
</dbReference>
<sequence length="223" mass="25438">MAPMLNPNNKKCRPPPQFPSRAHFAHSKSGIIPNGNKSIQIIQYSNMIKDSSSSDSSPCSSPYNFRLTSAIRRSWTIENLKKLTNRTSPSSKNSAKASNGKMTVPDNSSSSTVSRRSILKRGSSTDEVEQTVRTMASEGKQLRRRLLIKKLSQAAFEELRARMIKFSEFVEIGEAEQYDRRGDKPWARLTSEQKEQIRSELNAFKAEMDVHEEARRMTRFHRQ</sequence>
<proteinExistence type="predicted"/>
<feature type="region of interest" description="Disordered" evidence="2">
    <location>
        <begin position="82"/>
        <end position="132"/>
    </location>
</feature>
<evidence type="ECO:0000313" key="3">
    <source>
        <dbReference type="EMBL" id="KAL3082549.1"/>
    </source>
</evidence>
<dbReference type="AlphaFoldDB" id="A0ABD2IRB8"/>
<dbReference type="EMBL" id="JBICBT010001106">
    <property type="protein sequence ID" value="KAL3082549.1"/>
    <property type="molecule type" value="Genomic_DNA"/>
</dbReference>
<dbReference type="Proteomes" id="UP001620626">
    <property type="component" value="Unassembled WGS sequence"/>
</dbReference>
<accession>A0ABD2IRB8</accession>